<evidence type="ECO:0000256" key="5">
    <source>
        <dbReference type="ARBA" id="ARBA00023004"/>
    </source>
</evidence>
<name>A0ABS1JIV0_9BURK</name>
<dbReference type="PROSITE" id="PS51007">
    <property type="entry name" value="CYTC"/>
    <property type="match status" value="1"/>
</dbReference>
<evidence type="ECO:0000259" key="8">
    <source>
        <dbReference type="PROSITE" id="PS51007"/>
    </source>
</evidence>
<evidence type="ECO:0000256" key="7">
    <source>
        <dbReference type="SAM" id="SignalP"/>
    </source>
</evidence>
<evidence type="ECO:0000256" key="4">
    <source>
        <dbReference type="ARBA" id="ARBA00022982"/>
    </source>
</evidence>
<protein>
    <submittedName>
        <fullName evidence="9">Cytochrome c</fullName>
    </submittedName>
</protein>
<reference evidence="9 10" key="1">
    <citation type="journal article" date="2017" name="Int. J. Syst. Evol. Microbiol.">
        <title>Ramlibacter alkalitolerans sp. nov., alkali-tolerant bacterium isolated from soil of ginseng.</title>
        <authorList>
            <person name="Lee D.H."/>
            <person name="Cha C.J."/>
        </authorList>
    </citation>
    <scope>NUCLEOTIDE SEQUENCE [LARGE SCALE GENOMIC DNA]</scope>
    <source>
        <strain evidence="9 10">KACC 19305</strain>
    </source>
</reference>
<dbReference type="InterPro" id="IPR036909">
    <property type="entry name" value="Cyt_c-like_dom_sf"/>
</dbReference>
<feature type="signal peptide" evidence="7">
    <location>
        <begin position="1"/>
        <end position="16"/>
    </location>
</feature>
<gene>
    <name evidence="9" type="ORF">JI746_03445</name>
</gene>
<feature type="chain" id="PRO_5047289473" evidence="7">
    <location>
        <begin position="17"/>
        <end position="95"/>
    </location>
</feature>
<keyword evidence="1" id="KW-0813">Transport</keyword>
<proteinExistence type="predicted"/>
<dbReference type="Gene3D" id="1.10.760.10">
    <property type="entry name" value="Cytochrome c-like domain"/>
    <property type="match status" value="1"/>
</dbReference>
<keyword evidence="5 6" id="KW-0408">Iron</keyword>
<feature type="domain" description="Cytochrome c" evidence="8">
    <location>
        <begin position="17"/>
        <end position="95"/>
    </location>
</feature>
<dbReference type="Pfam" id="PF13442">
    <property type="entry name" value="Cytochrome_CBB3"/>
    <property type="match status" value="1"/>
</dbReference>
<dbReference type="InterPro" id="IPR051459">
    <property type="entry name" value="Cytochrome_c-type_DH"/>
</dbReference>
<accession>A0ABS1JIV0</accession>
<keyword evidence="2 6" id="KW-0349">Heme</keyword>
<keyword evidence="10" id="KW-1185">Reference proteome</keyword>
<dbReference type="PANTHER" id="PTHR35008:SF4">
    <property type="entry name" value="BLL4482 PROTEIN"/>
    <property type="match status" value="1"/>
</dbReference>
<keyword evidence="7" id="KW-0732">Signal</keyword>
<keyword evidence="3 6" id="KW-0479">Metal-binding</keyword>
<evidence type="ECO:0000256" key="1">
    <source>
        <dbReference type="ARBA" id="ARBA00022448"/>
    </source>
</evidence>
<dbReference type="SUPFAM" id="SSF46626">
    <property type="entry name" value="Cytochrome c"/>
    <property type="match status" value="1"/>
</dbReference>
<dbReference type="InterPro" id="IPR008168">
    <property type="entry name" value="Cyt_C_IC"/>
</dbReference>
<sequence length="95" mass="10118">MLAALLLAGLVGTANAADIAKGGTLYATHCATCHGANGRPVMPGTPDFRRMQGLMRPDMQLLNSIRAGKGTMPAYFGVLRDREILDIVAYLRTLS</sequence>
<dbReference type="PANTHER" id="PTHR35008">
    <property type="entry name" value="BLL4482 PROTEIN-RELATED"/>
    <property type="match status" value="1"/>
</dbReference>
<evidence type="ECO:0000313" key="10">
    <source>
        <dbReference type="Proteomes" id="UP000622707"/>
    </source>
</evidence>
<evidence type="ECO:0000256" key="3">
    <source>
        <dbReference type="ARBA" id="ARBA00022723"/>
    </source>
</evidence>
<dbReference type="Proteomes" id="UP000622707">
    <property type="component" value="Unassembled WGS sequence"/>
</dbReference>
<evidence type="ECO:0000313" key="9">
    <source>
        <dbReference type="EMBL" id="MBL0424152.1"/>
    </source>
</evidence>
<dbReference type="PRINTS" id="PR00605">
    <property type="entry name" value="CYTCHROMECIC"/>
</dbReference>
<evidence type="ECO:0000256" key="6">
    <source>
        <dbReference type="PROSITE-ProRule" id="PRU00433"/>
    </source>
</evidence>
<organism evidence="9 10">
    <name type="scientific">Ramlibacter alkalitolerans</name>
    <dbReference type="NCBI Taxonomy" id="2039631"/>
    <lineage>
        <taxon>Bacteria</taxon>
        <taxon>Pseudomonadati</taxon>
        <taxon>Pseudomonadota</taxon>
        <taxon>Betaproteobacteria</taxon>
        <taxon>Burkholderiales</taxon>
        <taxon>Comamonadaceae</taxon>
        <taxon>Ramlibacter</taxon>
    </lineage>
</organism>
<dbReference type="EMBL" id="JAEQND010000002">
    <property type="protein sequence ID" value="MBL0424152.1"/>
    <property type="molecule type" value="Genomic_DNA"/>
</dbReference>
<comment type="caution">
    <text evidence="9">The sequence shown here is derived from an EMBL/GenBank/DDBJ whole genome shotgun (WGS) entry which is preliminary data.</text>
</comment>
<dbReference type="InterPro" id="IPR009056">
    <property type="entry name" value="Cyt_c-like_dom"/>
</dbReference>
<evidence type="ECO:0000256" key="2">
    <source>
        <dbReference type="ARBA" id="ARBA00022617"/>
    </source>
</evidence>
<keyword evidence="4" id="KW-0249">Electron transport</keyword>